<dbReference type="Proteomes" id="UP000297245">
    <property type="component" value="Unassembled WGS sequence"/>
</dbReference>
<organism evidence="2 3">
    <name type="scientific">Dendrothele bispora (strain CBS 962.96)</name>
    <dbReference type="NCBI Taxonomy" id="1314807"/>
    <lineage>
        <taxon>Eukaryota</taxon>
        <taxon>Fungi</taxon>
        <taxon>Dikarya</taxon>
        <taxon>Basidiomycota</taxon>
        <taxon>Agaricomycotina</taxon>
        <taxon>Agaricomycetes</taxon>
        <taxon>Agaricomycetidae</taxon>
        <taxon>Agaricales</taxon>
        <taxon>Agaricales incertae sedis</taxon>
        <taxon>Dendrothele</taxon>
    </lineage>
</organism>
<keyword evidence="3" id="KW-1185">Reference proteome</keyword>
<gene>
    <name evidence="2" type="ORF">K435DRAFT_868587</name>
</gene>
<feature type="region of interest" description="Disordered" evidence="1">
    <location>
        <begin position="1"/>
        <end position="23"/>
    </location>
</feature>
<feature type="compositionally biased region" description="Pro residues" evidence="1">
    <location>
        <begin position="1"/>
        <end position="11"/>
    </location>
</feature>
<reference evidence="2 3" key="1">
    <citation type="journal article" date="2019" name="Nat. Ecol. Evol.">
        <title>Megaphylogeny resolves global patterns of mushroom evolution.</title>
        <authorList>
            <person name="Varga T."/>
            <person name="Krizsan K."/>
            <person name="Foldi C."/>
            <person name="Dima B."/>
            <person name="Sanchez-Garcia M."/>
            <person name="Sanchez-Ramirez S."/>
            <person name="Szollosi G.J."/>
            <person name="Szarkandi J.G."/>
            <person name="Papp V."/>
            <person name="Albert L."/>
            <person name="Andreopoulos W."/>
            <person name="Angelini C."/>
            <person name="Antonin V."/>
            <person name="Barry K.W."/>
            <person name="Bougher N.L."/>
            <person name="Buchanan P."/>
            <person name="Buyck B."/>
            <person name="Bense V."/>
            <person name="Catcheside P."/>
            <person name="Chovatia M."/>
            <person name="Cooper J."/>
            <person name="Damon W."/>
            <person name="Desjardin D."/>
            <person name="Finy P."/>
            <person name="Geml J."/>
            <person name="Haridas S."/>
            <person name="Hughes K."/>
            <person name="Justo A."/>
            <person name="Karasinski D."/>
            <person name="Kautmanova I."/>
            <person name="Kiss B."/>
            <person name="Kocsube S."/>
            <person name="Kotiranta H."/>
            <person name="LaButti K.M."/>
            <person name="Lechner B.E."/>
            <person name="Liimatainen K."/>
            <person name="Lipzen A."/>
            <person name="Lukacs Z."/>
            <person name="Mihaltcheva S."/>
            <person name="Morgado L.N."/>
            <person name="Niskanen T."/>
            <person name="Noordeloos M.E."/>
            <person name="Ohm R.A."/>
            <person name="Ortiz-Santana B."/>
            <person name="Ovrebo C."/>
            <person name="Racz N."/>
            <person name="Riley R."/>
            <person name="Savchenko A."/>
            <person name="Shiryaev A."/>
            <person name="Soop K."/>
            <person name="Spirin V."/>
            <person name="Szebenyi C."/>
            <person name="Tomsovsky M."/>
            <person name="Tulloss R.E."/>
            <person name="Uehling J."/>
            <person name="Grigoriev I.V."/>
            <person name="Vagvolgyi C."/>
            <person name="Papp T."/>
            <person name="Martin F.M."/>
            <person name="Miettinen O."/>
            <person name="Hibbett D.S."/>
            <person name="Nagy L.G."/>
        </authorList>
    </citation>
    <scope>NUCLEOTIDE SEQUENCE [LARGE SCALE GENOMIC DNA]</scope>
    <source>
        <strain evidence="2 3">CBS 962.96</strain>
    </source>
</reference>
<accession>A0A4S8LB93</accession>
<evidence type="ECO:0000256" key="1">
    <source>
        <dbReference type="SAM" id="MobiDB-lite"/>
    </source>
</evidence>
<dbReference type="AlphaFoldDB" id="A0A4S8LB93"/>
<evidence type="ECO:0000313" key="2">
    <source>
        <dbReference type="EMBL" id="THU86126.1"/>
    </source>
</evidence>
<sequence>MTDQIPVPPPESNQDRTSGSTTTNIPELAVEPLKPIPRQVFFFQPDSAHPIRQEPWIIPTLRPLYKIGDNEAVHERQRFAIQYAVKGLGITTIENVQHPARSQYRARVLRDYFTMLDKFLTSFKVTDIRPDEIRQFIPLARPPFKN</sequence>
<evidence type="ECO:0000313" key="3">
    <source>
        <dbReference type="Proteomes" id="UP000297245"/>
    </source>
</evidence>
<proteinExistence type="predicted"/>
<name>A0A4S8LB93_DENBC</name>
<dbReference type="EMBL" id="ML179511">
    <property type="protein sequence ID" value="THU86126.1"/>
    <property type="molecule type" value="Genomic_DNA"/>
</dbReference>
<protein>
    <submittedName>
        <fullName evidence="2">Uncharacterized protein</fullName>
    </submittedName>
</protein>